<evidence type="ECO:0000256" key="4">
    <source>
        <dbReference type="RuleBase" id="RU004003"/>
    </source>
</evidence>
<comment type="subcellular location">
    <subcellularLocation>
        <location evidence="1">Membrane</location>
    </subcellularLocation>
</comment>
<dbReference type="Proteomes" id="UP000236173">
    <property type="component" value="Unassembled WGS sequence"/>
</dbReference>
<dbReference type="InterPro" id="IPR001775">
    <property type="entry name" value="GspD/PilQ"/>
</dbReference>
<evidence type="ECO:0000313" key="8">
    <source>
        <dbReference type="EMBL" id="GBC99762.1"/>
    </source>
</evidence>
<dbReference type="GO" id="GO:0016020">
    <property type="term" value="C:membrane"/>
    <property type="evidence" value="ECO:0007669"/>
    <property type="project" value="UniProtKB-SubCell"/>
</dbReference>
<protein>
    <submittedName>
        <fullName evidence="8">Type II secretion system protein D</fullName>
    </submittedName>
</protein>
<dbReference type="Pfam" id="PF00263">
    <property type="entry name" value="Secretin"/>
    <property type="match status" value="1"/>
</dbReference>
<keyword evidence="2 6" id="KW-0732">Signal</keyword>
<organism evidence="8 9">
    <name type="scientific">Candidatus Fervidibacter japonicus</name>
    <dbReference type="NCBI Taxonomy" id="2035412"/>
    <lineage>
        <taxon>Bacteria</taxon>
        <taxon>Candidatus Fervidibacterota</taxon>
        <taxon>Candidatus Fervidibacter</taxon>
    </lineage>
</organism>
<sequence length="582" mass="61197">MVGRSCLSVWLALVVLAGSVAWSQQTIDPKDDPVIPLVEFDSATVGAVLDLLFSNAQYSATPDVLALPIGRLRLVNKRVSEILNFVVQQTGLQWRYENGVFLITRRPPEEPKPVEPTPSGRDKEPAKKEPAKVDQPLPATPRVVSPTEWQERLQPAPQPVITEFLRVRNIPVADACFLLGIPSQGISTYQTIHDIVAAQYRQLYNSFSTSSAGVTPNDVQPSLRGGLPTAPVATPVAGGVNALPVDPFTRVPSPIGEVARQFGVGFGGIGGFGQPGVGFGGVGGVGGIGGIGGVGGFGLGGAGAGIASFITGIQQIVGIPTQNAILVRGTAEAIEELRRILALIDVPPDQVEIESQFVSVVTGFQDIVGIDWSVAGTEVTAVTSGMSSAGSINIGLVRGNLSATLGALIASNRGRVIQAPRAFTINGLPAIFVSAIQRPFFVQQAISDISGATRIVTSIGLVQVTIALIAIPFINEDQTVTVFIQPVVQDIVGEIENPVGGTVPIISSTFTASLVRVRSGDSFAIGGLLTTRTTEQRREIPLLARLPLIGSLFRRTSKITDETNLIIFVTPRIVPAEELSSS</sequence>
<dbReference type="GO" id="GO:0009306">
    <property type="term" value="P:protein secretion"/>
    <property type="evidence" value="ECO:0007669"/>
    <property type="project" value="InterPro"/>
</dbReference>
<comment type="caution">
    <text evidence="8">The sequence shown here is derived from an EMBL/GenBank/DDBJ whole genome shotgun (WGS) entry which is preliminary data.</text>
</comment>
<evidence type="ECO:0000259" key="7">
    <source>
        <dbReference type="Pfam" id="PF00263"/>
    </source>
</evidence>
<evidence type="ECO:0000256" key="3">
    <source>
        <dbReference type="ARBA" id="ARBA00023136"/>
    </source>
</evidence>
<accession>A0A2H5XF12</accession>
<feature type="chain" id="PRO_5014113535" evidence="6">
    <location>
        <begin position="24"/>
        <end position="582"/>
    </location>
</feature>
<dbReference type="EMBL" id="BEHT01000037">
    <property type="protein sequence ID" value="GBC99762.1"/>
    <property type="molecule type" value="Genomic_DNA"/>
</dbReference>
<evidence type="ECO:0000256" key="1">
    <source>
        <dbReference type="ARBA" id="ARBA00004370"/>
    </source>
</evidence>
<reference evidence="9" key="1">
    <citation type="submission" date="2017-09" db="EMBL/GenBank/DDBJ databases">
        <title>Metaegenomics of thermophilic ammonia-oxidizing enrichment culture.</title>
        <authorList>
            <person name="Kato S."/>
            <person name="Suzuki K."/>
        </authorList>
    </citation>
    <scope>NUCLEOTIDE SEQUENCE [LARGE SCALE GENOMIC DNA]</scope>
</reference>
<dbReference type="PANTHER" id="PTHR30332">
    <property type="entry name" value="PROBABLE GENERAL SECRETION PATHWAY PROTEIN D"/>
    <property type="match status" value="1"/>
</dbReference>
<feature type="signal peptide" evidence="6">
    <location>
        <begin position="1"/>
        <end position="23"/>
    </location>
</feature>
<dbReference type="InterPro" id="IPR004846">
    <property type="entry name" value="T2SS/T3SS_dom"/>
</dbReference>
<evidence type="ECO:0000256" key="2">
    <source>
        <dbReference type="ARBA" id="ARBA00022729"/>
    </source>
</evidence>
<evidence type="ECO:0000313" key="9">
    <source>
        <dbReference type="Proteomes" id="UP000236173"/>
    </source>
</evidence>
<feature type="region of interest" description="Disordered" evidence="5">
    <location>
        <begin position="106"/>
        <end position="141"/>
    </location>
</feature>
<keyword evidence="3" id="KW-0472">Membrane</keyword>
<dbReference type="InterPro" id="IPR050810">
    <property type="entry name" value="Bact_Secretion_Sys_Channel"/>
</dbReference>
<evidence type="ECO:0000256" key="5">
    <source>
        <dbReference type="SAM" id="MobiDB-lite"/>
    </source>
</evidence>
<dbReference type="AlphaFoldDB" id="A0A2H5XF12"/>
<dbReference type="GO" id="GO:0015627">
    <property type="term" value="C:type II protein secretion system complex"/>
    <property type="evidence" value="ECO:0007669"/>
    <property type="project" value="TreeGrafter"/>
</dbReference>
<gene>
    <name evidence="8" type="primary">outD</name>
    <name evidence="8" type="ORF">HRbin17_02293</name>
</gene>
<dbReference type="PANTHER" id="PTHR30332:SF24">
    <property type="entry name" value="SECRETIN GSPD-RELATED"/>
    <property type="match status" value="1"/>
</dbReference>
<proteinExistence type="inferred from homology"/>
<evidence type="ECO:0000256" key="6">
    <source>
        <dbReference type="SAM" id="SignalP"/>
    </source>
</evidence>
<name>A0A2H5XF12_9BACT</name>
<feature type="domain" description="Type II/III secretion system secretin-like" evidence="7">
    <location>
        <begin position="407"/>
        <end position="574"/>
    </location>
</feature>
<feature type="compositionally biased region" description="Basic and acidic residues" evidence="5">
    <location>
        <begin position="120"/>
        <end position="132"/>
    </location>
</feature>
<comment type="similarity">
    <text evidence="4">Belongs to the bacterial secretin family.</text>
</comment>
<dbReference type="PRINTS" id="PR00811">
    <property type="entry name" value="BCTERIALGSPD"/>
</dbReference>